<accession>A0A2W4QGL0</accession>
<keyword evidence="1" id="KW-0812">Transmembrane</keyword>
<dbReference type="AlphaFoldDB" id="A0A2W4QGL0"/>
<dbReference type="Proteomes" id="UP000249396">
    <property type="component" value="Unassembled WGS sequence"/>
</dbReference>
<comment type="caution">
    <text evidence="2">The sequence shown here is derived from an EMBL/GenBank/DDBJ whole genome shotgun (WGS) entry which is preliminary data.</text>
</comment>
<sequence>MAYTTVDCECGAKVTPSLLHYDGGFLRHRLTEHICPVCGAVMYTTGGDFYQSVRPMASRLVPAGLFLYAYFCARTGNWGNGLILAGIASAIVYYYFPSFARKSFHLGVGVIFPLFLLWIAVGVPGVGGAWWIAVLFYVIAGTIAFFSHRTLACQLARRFLLTVRDNIRESA</sequence>
<gene>
    <name evidence="2" type="ORF">DM484_28510</name>
</gene>
<proteinExistence type="predicted"/>
<protein>
    <submittedName>
        <fullName evidence="2">Uncharacterized protein</fullName>
    </submittedName>
</protein>
<name>A0A2W4QGL0_9GAMM</name>
<evidence type="ECO:0000313" key="3">
    <source>
        <dbReference type="Proteomes" id="UP000249396"/>
    </source>
</evidence>
<dbReference type="EMBL" id="QJPH01000556">
    <property type="protein sequence ID" value="PZN70366.1"/>
    <property type="molecule type" value="Genomic_DNA"/>
</dbReference>
<evidence type="ECO:0000256" key="1">
    <source>
        <dbReference type="SAM" id="Phobius"/>
    </source>
</evidence>
<organism evidence="2 3">
    <name type="scientific">Candidatus Methylumidiphilus alinenensis</name>
    <dbReference type="NCBI Taxonomy" id="2202197"/>
    <lineage>
        <taxon>Bacteria</taxon>
        <taxon>Pseudomonadati</taxon>
        <taxon>Pseudomonadota</taxon>
        <taxon>Gammaproteobacteria</taxon>
        <taxon>Methylococcales</taxon>
        <taxon>Candidatus Methylumidiphilus</taxon>
    </lineage>
</organism>
<evidence type="ECO:0000313" key="2">
    <source>
        <dbReference type="EMBL" id="PZN70366.1"/>
    </source>
</evidence>
<feature type="transmembrane region" description="Helical" evidence="1">
    <location>
        <begin position="78"/>
        <end position="96"/>
    </location>
</feature>
<feature type="transmembrane region" description="Helical" evidence="1">
    <location>
        <begin position="129"/>
        <end position="148"/>
    </location>
</feature>
<keyword evidence="1" id="KW-1133">Transmembrane helix</keyword>
<reference evidence="2 3" key="1">
    <citation type="journal article" date="2018" name="Aquat. Microb. Ecol.">
        <title>Gammaproteobacterial methanotrophs dominate.</title>
        <authorList>
            <person name="Rissanen A.J."/>
            <person name="Saarenheimo J."/>
            <person name="Tiirola M."/>
            <person name="Peura S."/>
            <person name="Aalto S.L."/>
            <person name="Karvinen A."/>
            <person name="Nykanen H."/>
        </authorList>
    </citation>
    <scope>NUCLEOTIDE SEQUENCE [LARGE SCALE GENOMIC DNA]</scope>
    <source>
        <strain evidence="2">AMbin10</strain>
    </source>
</reference>
<feature type="transmembrane region" description="Helical" evidence="1">
    <location>
        <begin position="103"/>
        <end position="123"/>
    </location>
</feature>
<keyword evidence="1" id="KW-0472">Membrane</keyword>